<organism evidence="3 4">
    <name type="scientific">Altericroceibacterium indicum</name>
    <dbReference type="NCBI Taxonomy" id="374177"/>
    <lineage>
        <taxon>Bacteria</taxon>
        <taxon>Pseudomonadati</taxon>
        <taxon>Pseudomonadota</taxon>
        <taxon>Alphaproteobacteria</taxon>
        <taxon>Sphingomonadales</taxon>
        <taxon>Erythrobacteraceae</taxon>
        <taxon>Altericroceibacterium</taxon>
    </lineage>
</organism>
<feature type="compositionally biased region" description="Polar residues" evidence="1">
    <location>
        <begin position="55"/>
        <end position="70"/>
    </location>
</feature>
<name>A0A845AHS1_9SPHN</name>
<keyword evidence="4" id="KW-1185">Reference proteome</keyword>
<sequence>MDRNGDEVHVSTDEARGGSTPNVMRWVLIISVVLAVVLLSASWMLPAATDDEDSQGLTSGAMMSQPNASTEAKAIESGEIPKSKAATETESVLFNDDTPKPDPLAEKKRDDDGLDVIEN</sequence>
<dbReference type="Proteomes" id="UP000460561">
    <property type="component" value="Unassembled WGS sequence"/>
</dbReference>
<protein>
    <submittedName>
        <fullName evidence="3">Uncharacterized protein</fullName>
    </submittedName>
</protein>
<keyword evidence="2" id="KW-1133">Transmembrane helix</keyword>
<reference evidence="3 4" key="1">
    <citation type="submission" date="2019-12" db="EMBL/GenBank/DDBJ databases">
        <title>Genomic-based taxomic classification of the family Erythrobacteraceae.</title>
        <authorList>
            <person name="Xu L."/>
        </authorList>
    </citation>
    <scope>NUCLEOTIDE SEQUENCE [LARGE SCALE GENOMIC DNA]</scope>
    <source>
        <strain evidence="3 4">DSM 18604</strain>
    </source>
</reference>
<feature type="transmembrane region" description="Helical" evidence="2">
    <location>
        <begin position="26"/>
        <end position="45"/>
    </location>
</feature>
<proteinExistence type="predicted"/>
<keyword evidence="2" id="KW-0812">Transmembrane</keyword>
<dbReference type="EMBL" id="WTYQ01000004">
    <property type="protein sequence ID" value="MXP26658.1"/>
    <property type="molecule type" value="Genomic_DNA"/>
</dbReference>
<keyword evidence="2" id="KW-0472">Membrane</keyword>
<dbReference type="RefSeq" id="WP_170324289.1">
    <property type="nucleotide sequence ID" value="NZ_WTYQ01000004.1"/>
</dbReference>
<evidence type="ECO:0000256" key="1">
    <source>
        <dbReference type="SAM" id="MobiDB-lite"/>
    </source>
</evidence>
<feature type="compositionally biased region" description="Basic and acidic residues" evidence="1">
    <location>
        <begin position="97"/>
        <end position="111"/>
    </location>
</feature>
<evidence type="ECO:0000313" key="4">
    <source>
        <dbReference type="Proteomes" id="UP000460561"/>
    </source>
</evidence>
<accession>A0A845AHS1</accession>
<feature type="compositionally biased region" description="Basic and acidic residues" evidence="1">
    <location>
        <begin position="73"/>
        <end position="87"/>
    </location>
</feature>
<dbReference type="AlphaFoldDB" id="A0A845AHS1"/>
<evidence type="ECO:0000313" key="3">
    <source>
        <dbReference type="EMBL" id="MXP26658.1"/>
    </source>
</evidence>
<gene>
    <name evidence="3" type="ORF">GRI39_11485</name>
</gene>
<evidence type="ECO:0000256" key="2">
    <source>
        <dbReference type="SAM" id="Phobius"/>
    </source>
</evidence>
<comment type="caution">
    <text evidence="3">The sequence shown here is derived from an EMBL/GenBank/DDBJ whole genome shotgun (WGS) entry which is preliminary data.</text>
</comment>
<feature type="region of interest" description="Disordered" evidence="1">
    <location>
        <begin position="50"/>
        <end position="119"/>
    </location>
</feature>